<reference evidence="8 9" key="1">
    <citation type="submission" date="2020-04" db="EMBL/GenBank/DDBJ databases">
        <authorList>
            <person name="Yoon J."/>
        </authorList>
    </citation>
    <scope>NUCLEOTIDE SEQUENCE [LARGE SCALE GENOMIC DNA]</scope>
    <source>
        <strain evidence="8 9">KMU-115</strain>
    </source>
</reference>
<feature type="transmembrane region" description="Helical" evidence="6">
    <location>
        <begin position="261"/>
        <end position="280"/>
    </location>
</feature>
<keyword evidence="9" id="KW-1185">Reference proteome</keyword>
<evidence type="ECO:0000256" key="6">
    <source>
        <dbReference type="SAM" id="Phobius"/>
    </source>
</evidence>
<feature type="transmembrane region" description="Helical" evidence="6">
    <location>
        <begin position="12"/>
        <end position="34"/>
    </location>
</feature>
<evidence type="ECO:0000259" key="7">
    <source>
        <dbReference type="PROSITE" id="PS50850"/>
    </source>
</evidence>
<name>A0A7X6GVD2_9RHOB</name>
<evidence type="ECO:0000313" key="8">
    <source>
        <dbReference type="EMBL" id="NKX43086.1"/>
    </source>
</evidence>
<keyword evidence="5 6" id="KW-0472">Membrane</keyword>
<dbReference type="GO" id="GO:0005886">
    <property type="term" value="C:plasma membrane"/>
    <property type="evidence" value="ECO:0007669"/>
    <property type="project" value="UniProtKB-SubCell"/>
</dbReference>
<proteinExistence type="predicted"/>
<comment type="subcellular location">
    <subcellularLocation>
        <location evidence="1">Cell membrane</location>
        <topology evidence="1">Multi-pass membrane protein</topology>
    </subcellularLocation>
</comment>
<dbReference type="InterPro" id="IPR036259">
    <property type="entry name" value="MFS_trans_sf"/>
</dbReference>
<comment type="caution">
    <text evidence="8">The sequence shown here is derived from an EMBL/GenBank/DDBJ whole genome shotgun (WGS) entry which is preliminary data.</text>
</comment>
<dbReference type="InterPro" id="IPR020846">
    <property type="entry name" value="MFS_dom"/>
</dbReference>
<feature type="transmembrane region" description="Helical" evidence="6">
    <location>
        <begin position="138"/>
        <end position="162"/>
    </location>
</feature>
<dbReference type="EMBL" id="JAAZQQ010000001">
    <property type="protein sequence ID" value="NKX43086.1"/>
    <property type="molecule type" value="Genomic_DNA"/>
</dbReference>
<feature type="transmembrane region" description="Helical" evidence="6">
    <location>
        <begin position="168"/>
        <end position="188"/>
    </location>
</feature>
<dbReference type="Proteomes" id="UP000526408">
    <property type="component" value="Unassembled WGS sequence"/>
</dbReference>
<dbReference type="PANTHER" id="PTHR43124">
    <property type="entry name" value="PURINE EFFLUX PUMP PBUE"/>
    <property type="match status" value="1"/>
</dbReference>
<evidence type="ECO:0000256" key="5">
    <source>
        <dbReference type="ARBA" id="ARBA00023136"/>
    </source>
</evidence>
<feature type="domain" description="Major facilitator superfamily (MFS) profile" evidence="7">
    <location>
        <begin position="1"/>
        <end position="403"/>
    </location>
</feature>
<feature type="transmembrane region" description="Helical" evidence="6">
    <location>
        <begin position="220"/>
        <end position="241"/>
    </location>
</feature>
<dbReference type="PANTHER" id="PTHR43124:SF3">
    <property type="entry name" value="CHLORAMPHENICOL EFFLUX PUMP RV0191"/>
    <property type="match status" value="1"/>
</dbReference>
<accession>A0A7X6GVD2</accession>
<evidence type="ECO:0000256" key="4">
    <source>
        <dbReference type="ARBA" id="ARBA00022989"/>
    </source>
</evidence>
<dbReference type="AlphaFoldDB" id="A0A7X6GVD2"/>
<dbReference type="GO" id="GO:0022857">
    <property type="term" value="F:transmembrane transporter activity"/>
    <property type="evidence" value="ECO:0007669"/>
    <property type="project" value="InterPro"/>
</dbReference>
<dbReference type="InterPro" id="IPR050189">
    <property type="entry name" value="MFS_Efflux_Transporters"/>
</dbReference>
<feature type="transmembrane region" description="Helical" evidence="6">
    <location>
        <begin position="46"/>
        <end position="65"/>
    </location>
</feature>
<evidence type="ECO:0000313" key="9">
    <source>
        <dbReference type="Proteomes" id="UP000526408"/>
    </source>
</evidence>
<dbReference type="InterPro" id="IPR011701">
    <property type="entry name" value="MFS"/>
</dbReference>
<protein>
    <submittedName>
        <fullName evidence="8">MFS transporter</fullName>
    </submittedName>
</protein>
<feature type="transmembrane region" description="Helical" evidence="6">
    <location>
        <begin position="287"/>
        <end position="305"/>
    </location>
</feature>
<feature type="transmembrane region" description="Helical" evidence="6">
    <location>
        <begin position="347"/>
        <end position="368"/>
    </location>
</feature>
<feature type="transmembrane region" description="Helical" evidence="6">
    <location>
        <begin position="380"/>
        <end position="399"/>
    </location>
</feature>
<dbReference type="SUPFAM" id="SSF103473">
    <property type="entry name" value="MFS general substrate transporter"/>
    <property type="match status" value="1"/>
</dbReference>
<dbReference type="Gene3D" id="1.20.1250.20">
    <property type="entry name" value="MFS general substrate transporter like domains"/>
    <property type="match status" value="2"/>
</dbReference>
<sequence length="403" mass="42498">MLSFLAENRRWLSTGLLLALGACLGHTWFIALFAGEIRAEYGLTDGQWGLIYTAATLASAALLFGRGSWADTVPLSRLAPMVAVVFAGAAVLMAVGQAVWMLGIAVFLLRFCGQGMFSHIQQTAMARWFVATRGRAMAIANLGYTTGQILLPLPAVLLMGWIGWRASWLVVAAILLVVILPLLLWLLAQDRSPQGSIGGVAGAPGLGGRHWRRREALRHWLFWALVPLMLTPGYVGTVVFFHQVHIAEIKGWSLVAMAPAYPAWALSEVAAAFAAGWFADRFGPARLLPLAAVPMGVGIAMIGLADTPLAWIVAIGLIGVTQGIANTVWGTLLPATYGTNHIGSVRAVASAVLVVSTALGPGVGGVIIDAGIPVPQQAGVMAVWCLGLSVAMVWVTRALSRAG</sequence>
<dbReference type="Pfam" id="PF07690">
    <property type="entry name" value="MFS_1"/>
    <property type="match status" value="1"/>
</dbReference>
<keyword evidence="2" id="KW-1003">Cell membrane</keyword>
<evidence type="ECO:0000256" key="1">
    <source>
        <dbReference type="ARBA" id="ARBA00004651"/>
    </source>
</evidence>
<evidence type="ECO:0000256" key="2">
    <source>
        <dbReference type="ARBA" id="ARBA00022475"/>
    </source>
</evidence>
<gene>
    <name evidence="8" type="ORF">HCU73_00655</name>
</gene>
<dbReference type="RefSeq" id="WP_168621479.1">
    <property type="nucleotide sequence ID" value="NZ_JAAZQQ010000001.1"/>
</dbReference>
<keyword evidence="4 6" id="KW-1133">Transmembrane helix</keyword>
<dbReference type="PROSITE" id="PS50850">
    <property type="entry name" value="MFS"/>
    <property type="match status" value="1"/>
</dbReference>
<feature type="transmembrane region" description="Helical" evidence="6">
    <location>
        <begin position="311"/>
        <end position="335"/>
    </location>
</feature>
<keyword evidence="3 6" id="KW-0812">Transmembrane</keyword>
<organism evidence="8 9">
    <name type="scientific">Roseicyclus persicicus</name>
    <dbReference type="NCBI Taxonomy" id="2650661"/>
    <lineage>
        <taxon>Bacteria</taxon>
        <taxon>Pseudomonadati</taxon>
        <taxon>Pseudomonadota</taxon>
        <taxon>Alphaproteobacteria</taxon>
        <taxon>Rhodobacterales</taxon>
        <taxon>Roseobacteraceae</taxon>
        <taxon>Roseicyclus</taxon>
    </lineage>
</organism>
<evidence type="ECO:0000256" key="3">
    <source>
        <dbReference type="ARBA" id="ARBA00022692"/>
    </source>
</evidence>